<dbReference type="PANTHER" id="PTHR44591">
    <property type="entry name" value="STRESS RESPONSE REGULATOR PROTEIN 1"/>
    <property type="match status" value="1"/>
</dbReference>
<sequence length="119" mass="13591">MKKRILVVDDQAGIRLLLTDLLTSEGYQVSTASTGKEALEIIQLYFFSLIIMDYRLPIFTGVEVVQKLEKDNIKIPTILISGLEESIREEVERQRLVKAVVLKPFDVQEMVKRVRSLIG</sequence>
<reference evidence="4 5" key="1">
    <citation type="submission" date="2021-03" db="EMBL/GenBank/DDBJ databases">
        <title>Genomic Encyclopedia of Type Strains, Phase IV (KMG-IV): sequencing the most valuable type-strain genomes for metagenomic binning, comparative biology and taxonomic classification.</title>
        <authorList>
            <person name="Goeker M."/>
        </authorList>
    </citation>
    <scope>NUCLEOTIDE SEQUENCE [LARGE SCALE GENOMIC DNA]</scope>
    <source>
        <strain evidence="4 5">DSM 25609</strain>
    </source>
</reference>
<evidence type="ECO:0000313" key="4">
    <source>
        <dbReference type="EMBL" id="MBP1969841.1"/>
    </source>
</evidence>
<dbReference type="PANTHER" id="PTHR44591:SF3">
    <property type="entry name" value="RESPONSE REGULATORY DOMAIN-CONTAINING PROTEIN"/>
    <property type="match status" value="1"/>
</dbReference>
<dbReference type="CDD" id="cd00156">
    <property type="entry name" value="REC"/>
    <property type="match status" value="1"/>
</dbReference>
<proteinExistence type="predicted"/>
<evidence type="ECO:0000313" key="5">
    <source>
        <dbReference type="Proteomes" id="UP001519345"/>
    </source>
</evidence>
<dbReference type="SMART" id="SM00448">
    <property type="entry name" value="REC"/>
    <property type="match status" value="1"/>
</dbReference>
<dbReference type="SUPFAM" id="SSF52172">
    <property type="entry name" value="CheY-like"/>
    <property type="match status" value="1"/>
</dbReference>
<keyword evidence="1 2" id="KW-0597">Phosphoprotein</keyword>
<dbReference type="Gene3D" id="3.40.50.2300">
    <property type="match status" value="1"/>
</dbReference>
<dbReference type="InterPro" id="IPR011006">
    <property type="entry name" value="CheY-like_superfamily"/>
</dbReference>
<dbReference type="PROSITE" id="PS50110">
    <property type="entry name" value="RESPONSE_REGULATORY"/>
    <property type="match status" value="1"/>
</dbReference>
<evidence type="ECO:0000256" key="1">
    <source>
        <dbReference type="ARBA" id="ARBA00022553"/>
    </source>
</evidence>
<keyword evidence="5" id="KW-1185">Reference proteome</keyword>
<organism evidence="4 5">
    <name type="scientific">Virgibacillus natechei</name>
    <dbReference type="NCBI Taxonomy" id="1216297"/>
    <lineage>
        <taxon>Bacteria</taxon>
        <taxon>Bacillati</taxon>
        <taxon>Bacillota</taxon>
        <taxon>Bacilli</taxon>
        <taxon>Bacillales</taxon>
        <taxon>Bacillaceae</taxon>
        <taxon>Virgibacillus</taxon>
    </lineage>
</organism>
<protein>
    <submittedName>
        <fullName evidence="4">Two-component system response regulator (Stage 0 sporulation protein F)</fullName>
    </submittedName>
</protein>
<dbReference type="InterPro" id="IPR001789">
    <property type="entry name" value="Sig_transdc_resp-reg_receiver"/>
</dbReference>
<dbReference type="Proteomes" id="UP001519345">
    <property type="component" value="Unassembled WGS sequence"/>
</dbReference>
<accession>A0ABS4IFX3</accession>
<dbReference type="RefSeq" id="WP_209463009.1">
    <property type="nucleotide sequence ID" value="NZ_CP110224.1"/>
</dbReference>
<dbReference type="EMBL" id="JAGGKX010000008">
    <property type="protein sequence ID" value="MBP1969841.1"/>
    <property type="molecule type" value="Genomic_DNA"/>
</dbReference>
<dbReference type="InterPro" id="IPR050595">
    <property type="entry name" value="Bact_response_regulator"/>
</dbReference>
<gene>
    <name evidence="4" type="ORF">J2Z83_001949</name>
</gene>
<name>A0ABS4IFX3_9BACI</name>
<comment type="caution">
    <text evidence="4">The sequence shown here is derived from an EMBL/GenBank/DDBJ whole genome shotgun (WGS) entry which is preliminary data.</text>
</comment>
<evidence type="ECO:0000259" key="3">
    <source>
        <dbReference type="PROSITE" id="PS50110"/>
    </source>
</evidence>
<feature type="domain" description="Response regulatory" evidence="3">
    <location>
        <begin position="4"/>
        <end position="118"/>
    </location>
</feature>
<dbReference type="Pfam" id="PF00072">
    <property type="entry name" value="Response_reg"/>
    <property type="match status" value="1"/>
</dbReference>
<feature type="modified residue" description="4-aspartylphosphate" evidence="2">
    <location>
        <position position="53"/>
    </location>
</feature>
<evidence type="ECO:0000256" key="2">
    <source>
        <dbReference type="PROSITE-ProRule" id="PRU00169"/>
    </source>
</evidence>